<dbReference type="InterPro" id="IPR036291">
    <property type="entry name" value="NAD(P)-bd_dom_sf"/>
</dbReference>
<dbReference type="FunFam" id="3.40.47.10:FF:000019">
    <property type="entry name" value="Polyketide synthase type I"/>
    <property type="match status" value="1"/>
</dbReference>
<dbReference type="Gene3D" id="3.40.366.10">
    <property type="entry name" value="Malonyl-Coenzyme A Acyl Carrier Protein, domain 2"/>
    <property type="match status" value="1"/>
</dbReference>
<dbReference type="InterPro" id="IPR036736">
    <property type="entry name" value="ACP-like_sf"/>
</dbReference>
<dbReference type="InterPro" id="IPR049551">
    <property type="entry name" value="PKS_DH_C"/>
</dbReference>
<keyword evidence="3" id="KW-0808">Transferase</keyword>
<dbReference type="Pfam" id="PF21089">
    <property type="entry name" value="PKS_DH_N"/>
    <property type="match status" value="1"/>
</dbReference>
<accession>Q099Z3</accession>
<dbReference type="InterPro" id="IPR011032">
    <property type="entry name" value="GroES-like_sf"/>
</dbReference>
<feature type="region of interest" description="N-terminal hotdog fold" evidence="6">
    <location>
        <begin position="925"/>
        <end position="1044"/>
    </location>
</feature>
<sequence>MIGNSVLTEVSSRGVVSNTVRDPIAIIGIGCRFPGGASSPRHLWDLLAQGRSAIVEVPKDRWDHRRYYDPDPDKPGKTYVRSGGFLQEPIDLFDAAFFSISPREAATLDPQQRLLAEVAWESLEDAGLPPDGLAGTQTGVYIGGFMLDSMLTHLGPVNRLLIGAHTAVGSTMTVLSNRLSFMFDFRGPSISLDTACSSSLVAVHLACQDLWSGTTTLGLAGGVNVMFRPETFVAMSKGKFLSTDGYSKSFDSRADGYGRGEGAGIVVLKRLADAVRDNDRIYALIRGTGVNQDGHSESMTAPSARAQEALIRHVCANASVSPTELHAFEAHGTGTAVGDPAEMGGLGAVSKRPGAQGPWVGSLKANIGHLEAAAGVAGLIKASLCLQHRQLPPQANLQKLNPAIPFGELGLRVPQRIEALEPRNGEALKMGVNSFGYGGTNAHCLLEQAPSSGALTRSPEASAKRTVSLSEPVLLPLSARSPEALRALARSYAGLLSSPERAPLADICFSAATRRSHHEHRLALVATEDVAGLVARLESFAANNPAEEGASGRTLPAAVAAKPVFVFTGMGPQWWAMGRELYERDALFRSTLDRCDALFQRIAGWSLLAQMLADEKSSNMARTDIAQPANAFLQIGLLELWRRAGVEPAAVVGHSAGEVAAAYAAGRFTLEQAMLVIYERSRIQAKAAGMGKMLAVGLAEEGARAIMKGREHAVSIAAINGPGAVTLSGDAKVIEEISAELEARGVFQRILKVEVPYHSPAMDGLKPELRRCLATLQPSVGTLPTYSTVTGGLVEGVSYDAEYWCNNIREPTLFAKATSQLLKDGYRLFLELGPHPVLLASIKECFAEARVEGRVLSSLRRMEPEQKTFAKALAELYTAGAHISWAGLYPEGSRFTQLPTYPWQREKHWNESEDALTDRRGSNEHTLLGPRISAPVPAWERALNAWFLPCLQDHRVRGSLVVPGATYVELALGVRRDLGFSEPHMLEDVRFENALVVAGNDEPVVRTTYDEATQTVAIYSRPRDNRTTWTRHATARLRKSLLVPPQEYIDLASLGAYAAAQVDTETLYRLLGVRGLDYGPSLRGIRWLRRGETELLAEIALPASEVARITADANVVLDPVWLDPCFQAMVAWLPEDDQRLYLPMGCRSIRCSRQPDPREPLFCYAQIQTRSAHALVSDLTLIDGNGQVVAKLSGVECAALADAEEKAPRPSFYDWTYEHIFEEAKPEEGGAKSSGGWIVFADRGGIGAELARALERSGVQDLVQVVRGEAFVRESDTRFQIRPGDAGDAGRLVEALGLARFRNIAYLFGLDASQVADAADVSEFLRVVMALAPGEGAAIRIVTRDAQRAVPGDALSSLAAAPLIGFSRVVAAELPHLRTRTIDLPRAASAAQPEMIERLARELLTETQEDEVALRDTGRFVRRLKSKPLPEWEERTEGAVGSEGGEQAFEVSLDGSDRRPRRASRQRPGRGEIEVKVASVTLTRGAVAQGRRSSTSLWPVELGGVVAAVGEDTPGFAPGQQVQALLAQEMSVIGTHAVVRLGRDWISPGAAQGRLLPFLTAEYALHVQGRLQPAERLLVLGNAGGIGSAVLELGRATGAQAAAVLDPETEQAPQGIRVFDRRSPTLSDELMAWTGGSGVDLLVNASVDPEPTMTGVVGAFGRLVDAGPVAPAEGLFTTAWPRGIACSRVDVAAMLQQRPQEAAERLQAVLKRLGELPALPSERWPVTRAGDARRWLSEHARENGIARLTLSFTEAGPVALSPAADERLFSADAAYLITGGFGGFGLSLARWMASEGARHLVLTGRKGAVTPEAKQLIQDLEAAGVRVTGAAADVSNKDDMRALFARIDATHPPLKGVLHTAAVLDDAPLADLNLERIQRVMAPKAGGAWILHELTKDRPLDFFVLFSSVAALIGNPRQGNYVAANSFLDALAEHRAASGLAAASVHWGVFGESGMAQGEAVRAYLESLGLHAMPPASVLGALKQVLRIRAPQIGIFDVSWPKLGRAAPALGRTLRTAHLIGDTQGGAQSEVERFRRHLAGLTLEARQPEIERFLTERLALILQIPVERVDPQKPLSMLGVDSLLSMQVQGTIREALGIEIPALELLRGGSLVQVASTLSAKFDGPATAAPAQAPSTEASQIERQVNNMSESEVETILRAMLEAQQGKGQVTP</sequence>
<dbReference type="CDD" id="cd05195">
    <property type="entry name" value="enoyl_red"/>
    <property type="match status" value="1"/>
</dbReference>
<evidence type="ECO:0000256" key="2">
    <source>
        <dbReference type="ARBA" id="ARBA00022553"/>
    </source>
</evidence>
<keyword evidence="4" id="KW-0511">Multifunctional enzyme</keyword>
<evidence type="ECO:0000313" key="11">
    <source>
        <dbReference type="EMBL" id="EAU68566.1"/>
    </source>
</evidence>
<feature type="region of interest" description="Disordered" evidence="7">
    <location>
        <begin position="1432"/>
        <end position="1470"/>
    </location>
</feature>
<evidence type="ECO:0000256" key="6">
    <source>
        <dbReference type="PROSITE-ProRule" id="PRU01363"/>
    </source>
</evidence>
<dbReference type="Gene3D" id="3.40.47.10">
    <property type="match status" value="1"/>
</dbReference>
<dbReference type="Gene3D" id="3.30.70.3290">
    <property type="match status" value="1"/>
</dbReference>
<comment type="function">
    <text evidence="5">Involved in production of the polyketide antibiotic thailandamide.</text>
</comment>
<dbReference type="GO" id="GO:0005886">
    <property type="term" value="C:plasma membrane"/>
    <property type="evidence" value="ECO:0007669"/>
    <property type="project" value="TreeGrafter"/>
</dbReference>
<dbReference type="Pfam" id="PF00698">
    <property type="entry name" value="Acyl_transf_1"/>
    <property type="match status" value="1"/>
</dbReference>
<feature type="active site" description="Proton acceptor; for dehydratase activity" evidence="6">
    <location>
        <position position="954"/>
    </location>
</feature>
<evidence type="ECO:0000259" key="9">
    <source>
        <dbReference type="PROSITE" id="PS52004"/>
    </source>
</evidence>
<dbReference type="InterPro" id="IPR013968">
    <property type="entry name" value="PKS_KR"/>
</dbReference>
<dbReference type="SUPFAM" id="SSF52151">
    <property type="entry name" value="FabD/lysophospholipase-like"/>
    <property type="match status" value="1"/>
</dbReference>
<dbReference type="SMART" id="SM00825">
    <property type="entry name" value="PKS_KS"/>
    <property type="match status" value="1"/>
</dbReference>
<dbReference type="InterPro" id="IPR018201">
    <property type="entry name" value="Ketoacyl_synth_AS"/>
</dbReference>
<dbReference type="SUPFAM" id="SSF47336">
    <property type="entry name" value="ACP-like"/>
    <property type="match status" value="1"/>
</dbReference>
<dbReference type="SUPFAM" id="SSF53901">
    <property type="entry name" value="Thiolase-like"/>
    <property type="match status" value="1"/>
</dbReference>
<dbReference type="Pfam" id="PF00550">
    <property type="entry name" value="PP-binding"/>
    <property type="match status" value="1"/>
</dbReference>
<dbReference type="SMART" id="SM00823">
    <property type="entry name" value="PKS_PP"/>
    <property type="match status" value="1"/>
</dbReference>
<evidence type="ECO:0000256" key="1">
    <source>
        <dbReference type="ARBA" id="ARBA00022450"/>
    </source>
</evidence>
<dbReference type="InterPro" id="IPR016039">
    <property type="entry name" value="Thiolase-like"/>
</dbReference>
<evidence type="ECO:0000259" key="10">
    <source>
        <dbReference type="PROSITE" id="PS52019"/>
    </source>
</evidence>
<dbReference type="SMART" id="SM00829">
    <property type="entry name" value="PKS_ER"/>
    <property type="match status" value="1"/>
</dbReference>
<dbReference type="Pfam" id="PF08659">
    <property type="entry name" value="KR"/>
    <property type="match status" value="1"/>
</dbReference>
<dbReference type="SMART" id="SM00827">
    <property type="entry name" value="PKS_AT"/>
    <property type="match status" value="1"/>
</dbReference>
<dbReference type="EMBL" id="AAMD01000015">
    <property type="protein sequence ID" value="EAU68566.1"/>
    <property type="molecule type" value="Genomic_DNA"/>
</dbReference>
<dbReference type="PANTHER" id="PTHR43775:SF37">
    <property type="entry name" value="SI:DKEY-61P9.11"/>
    <property type="match status" value="1"/>
</dbReference>
<comment type="caution">
    <text evidence="11">The sequence shown here is derived from an EMBL/GenBank/DDBJ whole genome shotgun (WGS) entry which is preliminary data.</text>
</comment>
<feature type="region of interest" description="C-terminal hotdog fold" evidence="6">
    <location>
        <begin position="1059"/>
        <end position="1206"/>
    </location>
</feature>
<dbReference type="GO" id="GO:0006633">
    <property type="term" value="P:fatty acid biosynthetic process"/>
    <property type="evidence" value="ECO:0007669"/>
    <property type="project" value="InterPro"/>
</dbReference>
<dbReference type="FunFam" id="3.40.366.10:FF:000002">
    <property type="entry name" value="Probable polyketide synthase 2"/>
    <property type="match status" value="1"/>
</dbReference>
<dbReference type="SMART" id="SM00822">
    <property type="entry name" value="PKS_KR"/>
    <property type="match status" value="1"/>
</dbReference>
<dbReference type="GO" id="GO:0071770">
    <property type="term" value="P:DIM/DIP cell wall layer assembly"/>
    <property type="evidence" value="ECO:0007669"/>
    <property type="project" value="TreeGrafter"/>
</dbReference>
<dbReference type="GO" id="GO:0031177">
    <property type="term" value="F:phosphopantetheine binding"/>
    <property type="evidence" value="ECO:0007669"/>
    <property type="project" value="InterPro"/>
</dbReference>
<dbReference type="InterPro" id="IPR020843">
    <property type="entry name" value="ER"/>
</dbReference>
<dbReference type="Pfam" id="PF14765">
    <property type="entry name" value="PS-DH"/>
    <property type="match status" value="1"/>
</dbReference>
<keyword evidence="1" id="KW-0596">Phosphopantetheine</keyword>
<dbReference type="InterPro" id="IPR049552">
    <property type="entry name" value="PKS_DH_N"/>
</dbReference>
<dbReference type="InterPro" id="IPR014043">
    <property type="entry name" value="Acyl_transferase_dom"/>
</dbReference>
<feature type="domain" description="PKS/mFAS DH" evidence="10">
    <location>
        <begin position="925"/>
        <end position="1206"/>
    </location>
</feature>
<dbReference type="Pfam" id="PF00109">
    <property type="entry name" value="ketoacyl-synt"/>
    <property type="match status" value="1"/>
</dbReference>
<dbReference type="InterPro" id="IPR001227">
    <property type="entry name" value="Ac_transferase_dom_sf"/>
</dbReference>
<dbReference type="Proteomes" id="UP000032702">
    <property type="component" value="Unassembled WGS sequence"/>
</dbReference>
<evidence type="ECO:0000313" key="12">
    <source>
        <dbReference type="Proteomes" id="UP000032702"/>
    </source>
</evidence>
<dbReference type="SMART" id="SM00826">
    <property type="entry name" value="PKS_DH"/>
    <property type="match status" value="1"/>
</dbReference>
<evidence type="ECO:0000256" key="3">
    <source>
        <dbReference type="ARBA" id="ARBA00022679"/>
    </source>
</evidence>
<dbReference type="Gene3D" id="3.10.129.110">
    <property type="entry name" value="Polyketide synthase dehydratase"/>
    <property type="match status" value="1"/>
</dbReference>
<dbReference type="InterPro" id="IPR009081">
    <property type="entry name" value="PP-bd_ACP"/>
</dbReference>
<dbReference type="InterPro" id="IPR042104">
    <property type="entry name" value="PKS_dehydratase_sf"/>
</dbReference>
<dbReference type="PROSITE" id="PS00606">
    <property type="entry name" value="KS3_1"/>
    <property type="match status" value="1"/>
</dbReference>
<dbReference type="InterPro" id="IPR057326">
    <property type="entry name" value="KR_dom"/>
</dbReference>
<evidence type="ECO:0000256" key="5">
    <source>
        <dbReference type="ARBA" id="ARBA00054155"/>
    </source>
</evidence>
<dbReference type="PANTHER" id="PTHR43775">
    <property type="entry name" value="FATTY ACID SYNTHASE"/>
    <property type="match status" value="1"/>
</dbReference>
<dbReference type="InterPro" id="IPR020841">
    <property type="entry name" value="PKS_Beta-ketoAc_synthase_dom"/>
</dbReference>
<dbReference type="SUPFAM" id="SSF50129">
    <property type="entry name" value="GroES-like"/>
    <property type="match status" value="1"/>
</dbReference>
<dbReference type="PROSITE" id="PS50075">
    <property type="entry name" value="CARRIER"/>
    <property type="match status" value="1"/>
</dbReference>
<dbReference type="Pfam" id="PF22621">
    <property type="entry name" value="CurL-like_PKS_C"/>
    <property type="match status" value="1"/>
</dbReference>
<dbReference type="InterPro" id="IPR014030">
    <property type="entry name" value="Ketoacyl_synth_N"/>
</dbReference>
<dbReference type="Gene3D" id="3.90.180.10">
    <property type="entry name" value="Medium-chain alcohol dehydrogenases, catalytic domain"/>
    <property type="match status" value="1"/>
</dbReference>
<keyword evidence="2" id="KW-0597">Phosphoprotein</keyword>
<dbReference type="InterPro" id="IPR016036">
    <property type="entry name" value="Malonyl_transacylase_ACP-bd"/>
</dbReference>
<gene>
    <name evidence="11" type="ORF">STIAU_8757</name>
</gene>
<dbReference type="GO" id="GO:0016491">
    <property type="term" value="F:oxidoreductase activity"/>
    <property type="evidence" value="ECO:0007669"/>
    <property type="project" value="InterPro"/>
</dbReference>
<reference evidence="11 12" key="1">
    <citation type="submission" date="2006-04" db="EMBL/GenBank/DDBJ databases">
        <authorList>
            <person name="Nierman W.C."/>
        </authorList>
    </citation>
    <scope>NUCLEOTIDE SEQUENCE [LARGE SCALE GENOMIC DNA]</scope>
    <source>
        <strain evidence="11 12">DW4/3-1</strain>
    </source>
</reference>
<dbReference type="CDD" id="cd00833">
    <property type="entry name" value="PKS"/>
    <property type="match status" value="1"/>
</dbReference>
<dbReference type="GO" id="GO:0004315">
    <property type="term" value="F:3-oxoacyl-[acyl-carrier-protein] synthase activity"/>
    <property type="evidence" value="ECO:0007669"/>
    <property type="project" value="InterPro"/>
</dbReference>
<protein>
    <submittedName>
        <fullName evidence="11">Oxidoreductase, short chain dehydrogenase/reductase family</fullName>
    </submittedName>
</protein>
<dbReference type="Gene3D" id="3.40.50.720">
    <property type="entry name" value="NAD(P)-binding Rossmann-like Domain"/>
    <property type="match status" value="3"/>
</dbReference>
<organism evidence="11 12">
    <name type="scientific">Stigmatella aurantiaca (strain DW4/3-1)</name>
    <dbReference type="NCBI Taxonomy" id="378806"/>
    <lineage>
        <taxon>Bacteria</taxon>
        <taxon>Pseudomonadati</taxon>
        <taxon>Myxococcota</taxon>
        <taxon>Myxococcia</taxon>
        <taxon>Myxococcales</taxon>
        <taxon>Cystobacterineae</taxon>
        <taxon>Archangiaceae</taxon>
        <taxon>Stigmatella</taxon>
    </lineage>
</organism>
<dbReference type="InterPro" id="IPR014031">
    <property type="entry name" value="Ketoacyl_synth_C"/>
</dbReference>
<dbReference type="SUPFAM" id="SSF51735">
    <property type="entry name" value="NAD(P)-binding Rossmann-fold domains"/>
    <property type="match status" value="3"/>
</dbReference>
<evidence type="ECO:0000256" key="4">
    <source>
        <dbReference type="ARBA" id="ARBA00023268"/>
    </source>
</evidence>
<dbReference type="Pfam" id="PF02801">
    <property type="entry name" value="Ketoacyl-synt_C"/>
    <property type="match status" value="1"/>
</dbReference>
<dbReference type="Gene3D" id="1.10.1200.10">
    <property type="entry name" value="ACP-like"/>
    <property type="match status" value="1"/>
</dbReference>
<dbReference type="PROSITE" id="PS52019">
    <property type="entry name" value="PKS_MFAS_DH"/>
    <property type="match status" value="1"/>
</dbReference>
<dbReference type="InterPro" id="IPR016035">
    <property type="entry name" value="Acyl_Trfase/lysoPLipase"/>
</dbReference>
<dbReference type="InterPro" id="IPR050091">
    <property type="entry name" value="PKS_NRPS_Biosynth_Enz"/>
</dbReference>
<dbReference type="SUPFAM" id="SSF55048">
    <property type="entry name" value="Probable ACP-binding domain of malonyl-CoA ACP transacylase"/>
    <property type="match status" value="1"/>
</dbReference>
<feature type="compositionally biased region" description="Basic residues" evidence="7">
    <location>
        <begin position="1459"/>
        <end position="1468"/>
    </location>
</feature>
<dbReference type="InterPro" id="IPR020806">
    <property type="entry name" value="PKS_PP-bd"/>
</dbReference>
<evidence type="ECO:0000256" key="7">
    <source>
        <dbReference type="SAM" id="MobiDB-lite"/>
    </source>
</evidence>
<evidence type="ECO:0000259" key="8">
    <source>
        <dbReference type="PROSITE" id="PS50075"/>
    </source>
</evidence>
<feature type="active site" description="Proton donor; for dehydratase activity" evidence="6">
    <location>
        <position position="1123"/>
    </location>
</feature>
<dbReference type="CDD" id="cd08955">
    <property type="entry name" value="KR_2_FAS_SDR_x"/>
    <property type="match status" value="1"/>
</dbReference>
<dbReference type="PROSITE" id="PS52004">
    <property type="entry name" value="KS3_2"/>
    <property type="match status" value="1"/>
</dbReference>
<dbReference type="GO" id="GO:0005737">
    <property type="term" value="C:cytoplasm"/>
    <property type="evidence" value="ECO:0007669"/>
    <property type="project" value="TreeGrafter"/>
</dbReference>
<dbReference type="InterPro" id="IPR049900">
    <property type="entry name" value="PKS_mFAS_DH"/>
</dbReference>
<dbReference type="GO" id="GO:0004312">
    <property type="term" value="F:fatty acid synthase activity"/>
    <property type="evidence" value="ECO:0007669"/>
    <property type="project" value="TreeGrafter"/>
</dbReference>
<feature type="domain" description="Ketosynthase family 3 (KS3)" evidence="9">
    <location>
        <begin position="21"/>
        <end position="448"/>
    </location>
</feature>
<feature type="domain" description="Carrier" evidence="8">
    <location>
        <begin position="2048"/>
        <end position="2122"/>
    </location>
</feature>
<name>Q099Z3_STIAD</name>
<dbReference type="InterPro" id="IPR020807">
    <property type="entry name" value="PKS_DH"/>
</dbReference>
<proteinExistence type="predicted"/>